<name>A0A6A4J7K2_APOLU</name>
<dbReference type="Proteomes" id="UP000466442">
    <property type="component" value="Unassembled WGS sequence"/>
</dbReference>
<gene>
    <name evidence="1" type="ORF">GE061_006496</name>
</gene>
<dbReference type="EMBL" id="WIXP02000014">
    <property type="protein sequence ID" value="KAF6200194.1"/>
    <property type="molecule type" value="Genomic_DNA"/>
</dbReference>
<accession>A0A6A4J7K2</accession>
<proteinExistence type="predicted"/>
<organism evidence="1 2">
    <name type="scientific">Apolygus lucorum</name>
    <name type="common">Small green plant bug</name>
    <name type="synonym">Lygocoris lucorum</name>
    <dbReference type="NCBI Taxonomy" id="248454"/>
    <lineage>
        <taxon>Eukaryota</taxon>
        <taxon>Metazoa</taxon>
        <taxon>Ecdysozoa</taxon>
        <taxon>Arthropoda</taxon>
        <taxon>Hexapoda</taxon>
        <taxon>Insecta</taxon>
        <taxon>Pterygota</taxon>
        <taxon>Neoptera</taxon>
        <taxon>Paraneoptera</taxon>
        <taxon>Hemiptera</taxon>
        <taxon>Heteroptera</taxon>
        <taxon>Panheteroptera</taxon>
        <taxon>Cimicomorpha</taxon>
        <taxon>Miridae</taxon>
        <taxon>Mirini</taxon>
        <taxon>Apolygus</taxon>
    </lineage>
</organism>
<sequence length="184" mass="21883">MTEKGHVMEAKIRPIELFYKNFVSELDKVLVFAEQIWPSSSEILKDFEVGQFGVTWRKLKESYWDDLAPKQKLRMTEKGHVMEAKIRPIELFYKNFVSELDKVLVFAEQIWPSSSEILKDFEVGQFGVTWRKLKESYWDDLAPKQKLRMTEKGHVMESKIGPIELFNENLWLLQCKFGLQVRRY</sequence>
<protein>
    <submittedName>
        <fullName evidence="1">Uncharacterized protein</fullName>
    </submittedName>
</protein>
<reference evidence="1" key="1">
    <citation type="journal article" date="2021" name="Mol. Ecol. Resour.">
        <title>Apolygus lucorum genome provides insights into omnivorousness and mesophyll feeding.</title>
        <authorList>
            <person name="Liu Y."/>
            <person name="Liu H."/>
            <person name="Wang H."/>
            <person name="Huang T."/>
            <person name="Liu B."/>
            <person name="Yang B."/>
            <person name="Yin L."/>
            <person name="Li B."/>
            <person name="Zhang Y."/>
            <person name="Zhang S."/>
            <person name="Jiang F."/>
            <person name="Zhang X."/>
            <person name="Ren Y."/>
            <person name="Wang B."/>
            <person name="Wang S."/>
            <person name="Lu Y."/>
            <person name="Wu K."/>
            <person name="Fan W."/>
            <person name="Wang G."/>
        </authorList>
    </citation>
    <scope>NUCLEOTIDE SEQUENCE</scope>
    <source>
        <strain evidence="1">12Hb</strain>
    </source>
</reference>
<dbReference type="AlphaFoldDB" id="A0A6A4J7K2"/>
<keyword evidence="2" id="KW-1185">Reference proteome</keyword>
<evidence type="ECO:0000313" key="2">
    <source>
        <dbReference type="Proteomes" id="UP000466442"/>
    </source>
</evidence>
<evidence type="ECO:0000313" key="1">
    <source>
        <dbReference type="EMBL" id="KAF6200194.1"/>
    </source>
</evidence>
<comment type="caution">
    <text evidence="1">The sequence shown here is derived from an EMBL/GenBank/DDBJ whole genome shotgun (WGS) entry which is preliminary data.</text>
</comment>